<evidence type="ECO:0000313" key="2">
    <source>
        <dbReference type="Proteomes" id="UP000241647"/>
    </source>
</evidence>
<dbReference type="Proteomes" id="UP000241647">
    <property type="component" value="Unassembled WGS sequence"/>
</dbReference>
<proteinExistence type="predicted"/>
<reference evidence="1 2" key="1">
    <citation type="submission" date="2018-02" db="EMBL/GenBank/DDBJ databases">
        <title>8 Nocardia nova and 1 Nocardia cyriacigeorgica strain used for evolution to TMP-SMX.</title>
        <authorList>
            <person name="Mehta H."/>
            <person name="Weng J."/>
            <person name="Shamoo Y."/>
        </authorList>
    </citation>
    <scope>NUCLEOTIDE SEQUENCE [LARGE SCALE GENOMIC DNA]</scope>
    <source>
        <strain evidence="1 2">ATCC 33727</strain>
    </source>
</reference>
<dbReference type="AlphaFoldDB" id="A0A2T2Z8C8"/>
<gene>
    <name evidence="1" type="ORF">C8259_09215</name>
</gene>
<accession>A0A2T2Z8C8</accession>
<dbReference type="EMBL" id="PYHS01000004">
    <property type="protein sequence ID" value="PSR64014.1"/>
    <property type="molecule type" value="Genomic_DNA"/>
</dbReference>
<organism evidence="1 2">
    <name type="scientific">Nocardia nova</name>
    <dbReference type="NCBI Taxonomy" id="37330"/>
    <lineage>
        <taxon>Bacteria</taxon>
        <taxon>Bacillati</taxon>
        <taxon>Actinomycetota</taxon>
        <taxon>Actinomycetes</taxon>
        <taxon>Mycobacteriales</taxon>
        <taxon>Nocardiaceae</taxon>
        <taxon>Nocardia</taxon>
    </lineage>
</organism>
<sequence>MRAQPTALAWISDEVSDSPDWDAAQLRRLARHLGYALVWPDASLVPLPDLVRDADVDAVLTPSTEHLDALTLNAVMAVADVETVMPRLSFARWPDTKQRKGFECSGFW</sequence>
<protein>
    <submittedName>
        <fullName evidence="1">Uncharacterized protein</fullName>
    </submittedName>
</protein>
<comment type="caution">
    <text evidence="1">The sequence shown here is derived from an EMBL/GenBank/DDBJ whole genome shotgun (WGS) entry which is preliminary data.</text>
</comment>
<name>A0A2T2Z8C8_9NOCA</name>
<evidence type="ECO:0000313" key="1">
    <source>
        <dbReference type="EMBL" id="PSR64014.1"/>
    </source>
</evidence>